<evidence type="ECO:0000313" key="2">
    <source>
        <dbReference type="Proteomes" id="UP000681722"/>
    </source>
</evidence>
<feature type="non-terminal residue" evidence="1">
    <location>
        <position position="1"/>
    </location>
</feature>
<evidence type="ECO:0000313" key="1">
    <source>
        <dbReference type="EMBL" id="CAF4634255.1"/>
    </source>
</evidence>
<organism evidence="1 2">
    <name type="scientific">Didymodactylos carnosus</name>
    <dbReference type="NCBI Taxonomy" id="1234261"/>
    <lineage>
        <taxon>Eukaryota</taxon>
        <taxon>Metazoa</taxon>
        <taxon>Spiralia</taxon>
        <taxon>Gnathifera</taxon>
        <taxon>Rotifera</taxon>
        <taxon>Eurotatoria</taxon>
        <taxon>Bdelloidea</taxon>
        <taxon>Philodinida</taxon>
        <taxon>Philodinidae</taxon>
        <taxon>Didymodactylos</taxon>
    </lineage>
</organism>
<name>A0A8S2ZMK6_9BILA</name>
<dbReference type="InterPro" id="IPR052958">
    <property type="entry name" value="IFN-induced_PKR_regulator"/>
</dbReference>
<comment type="caution">
    <text evidence="1">The sequence shown here is derived from an EMBL/GenBank/DDBJ whole genome shotgun (WGS) entry which is preliminary data.</text>
</comment>
<dbReference type="AlphaFoldDB" id="A0A8S2ZMK6"/>
<dbReference type="EMBL" id="CAJOBC010137549">
    <property type="protein sequence ID" value="CAF4634255.1"/>
    <property type="molecule type" value="Genomic_DNA"/>
</dbReference>
<accession>A0A8S2ZMK6</accession>
<gene>
    <name evidence="1" type="ORF">SRO942_LOCUS49948</name>
</gene>
<sequence length="128" mass="14705">LGLLIKDLSKTRWSDRYNSIRAVLISYKEIVETLDDLSVNDKEAKSRFIAGNLLKKLKSFTFYTVLLFLKNLFSSINSLIIHLQKPQMDILTTIDILNDTTKLLDQLSADNVNMDSILKVNIKDYSFC</sequence>
<dbReference type="OrthoDB" id="6611207at2759"/>
<protein>
    <submittedName>
        <fullName evidence="1">Uncharacterized protein</fullName>
    </submittedName>
</protein>
<reference evidence="1" key="1">
    <citation type="submission" date="2021-02" db="EMBL/GenBank/DDBJ databases">
        <authorList>
            <person name="Nowell W R."/>
        </authorList>
    </citation>
    <scope>NUCLEOTIDE SEQUENCE</scope>
</reference>
<dbReference type="PANTHER" id="PTHR46289">
    <property type="entry name" value="52 KDA REPRESSOR OF THE INHIBITOR OF THE PROTEIN KINASE-LIKE PROTEIN-RELATED"/>
    <property type="match status" value="1"/>
</dbReference>
<dbReference type="Proteomes" id="UP000681722">
    <property type="component" value="Unassembled WGS sequence"/>
</dbReference>
<proteinExistence type="predicted"/>
<dbReference type="PANTHER" id="PTHR46289:SF17">
    <property type="entry name" value="HAT C-TERMINAL DIMERISATION DOMAIN-CONTAINING PROTEIN"/>
    <property type="match status" value="1"/>
</dbReference>